<name>A0A382F0H6_9ZZZZ</name>
<sequence>MTQSPEKPFASDSALMPRQPARAD</sequence>
<dbReference type="EMBL" id="UINC01047072">
    <property type="protein sequence ID" value="SVB55874.1"/>
    <property type="molecule type" value="Genomic_DNA"/>
</dbReference>
<proteinExistence type="predicted"/>
<organism evidence="2">
    <name type="scientific">marine metagenome</name>
    <dbReference type="NCBI Taxonomy" id="408172"/>
    <lineage>
        <taxon>unclassified sequences</taxon>
        <taxon>metagenomes</taxon>
        <taxon>ecological metagenomes</taxon>
    </lineage>
</organism>
<accession>A0A382F0H6</accession>
<protein>
    <submittedName>
        <fullName evidence="2">Uncharacterized protein</fullName>
    </submittedName>
</protein>
<feature type="region of interest" description="Disordered" evidence="1">
    <location>
        <begin position="1"/>
        <end position="24"/>
    </location>
</feature>
<evidence type="ECO:0000256" key="1">
    <source>
        <dbReference type="SAM" id="MobiDB-lite"/>
    </source>
</evidence>
<feature type="non-terminal residue" evidence="2">
    <location>
        <position position="24"/>
    </location>
</feature>
<evidence type="ECO:0000313" key="2">
    <source>
        <dbReference type="EMBL" id="SVB55874.1"/>
    </source>
</evidence>
<dbReference type="AlphaFoldDB" id="A0A382F0H6"/>
<gene>
    <name evidence="2" type="ORF">METZ01_LOCUS208728</name>
</gene>
<reference evidence="2" key="1">
    <citation type="submission" date="2018-05" db="EMBL/GenBank/DDBJ databases">
        <authorList>
            <person name="Lanie J.A."/>
            <person name="Ng W.-L."/>
            <person name="Kazmierczak K.M."/>
            <person name="Andrzejewski T.M."/>
            <person name="Davidsen T.M."/>
            <person name="Wayne K.J."/>
            <person name="Tettelin H."/>
            <person name="Glass J.I."/>
            <person name="Rusch D."/>
            <person name="Podicherti R."/>
            <person name="Tsui H.-C.T."/>
            <person name="Winkler M.E."/>
        </authorList>
    </citation>
    <scope>NUCLEOTIDE SEQUENCE</scope>
</reference>